<proteinExistence type="predicted"/>
<gene>
    <name evidence="1" type="ORF">GLAREA_11977</name>
</gene>
<dbReference type="RefSeq" id="XP_008080950.1">
    <property type="nucleotide sequence ID" value="XM_008082759.1"/>
</dbReference>
<dbReference type="KEGG" id="glz:GLAREA_11977"/>
<evidence type="ECO:0000313" key="2">
    <source>
        <dbReference type="Proteomes" id="UP000016922"/>
    </source>
</evidence>
<accession>S3D259</accession>
<dbReference type="GeneID" id="19471018"/>
<name>S3D259_GLAL2</name>
<organism evidence="1 2">
    <name type="scientific">Glarea lozoyensis (strain ATCC 20868 / MF5171)</name>
    <dbReference type="NCBI Taxonomy" id="1116229"/>
    <lineage>
        <taxon>Eukaryota</taxon>
        <taxon>Fungi</taxon>
        <taxon>Dikarya</taxon>
        <taxon>Ascomycota</taxon>
        <taxon>Pezizomycotina</taxon>
        <taxon>Leotiomycetes</taxon>
        <taxon>Helotiales</taxon>
        <taxon>Helotiaceae</taxon>
        <taxon>Glarea</taxon>
    </lineage>
</organism>
<dbReference type="HOGENOM" id="CLU_1749837_0_0_1"/>
<evidence type="ECO:0000313" key="1">
    <source>
        <dbReference type="EMBL" id="EPE31895.1"/>
    </source>
</evidence>
<dbReference type="EMBL" id="KE145360">
    <property type="protein sequence ID" value="EPE31895.1"/>
    <property type="molecule type" value="Genomic_DNA"/>
</dbReference>
<sequence>MGLLAQPRTLVTLVSGRLASRISELQPQILQSIITLLCQTNRDFSPTASPTPQVWYFFDILEWLRNTQTEPFANAKHMERRQPYQVLGYVRCYFELSQQFFTSVTAIGSFSFQATTGKPTHCGDIDERYLTHGIGQVVHHAQYEILRLD</sequence>
<dbReference type="AlphaFoldDB" id="S3D259"/>
<keyword evidence="2" id="KW-1185">Reference proteome</keyword>
<dbReference type="Proteomes" id="UP000016922">
    <property type="component" value="Unassembled WGS sequence"/>
</dbReference>
<protein>
    <submittedName>
        <fullName evidence="1">Uncharacterized protein</fullName>
    </submittedName>
</protein>
<reference evidence="1 2" key="1">
    <citation type="journal article" date="2013" name="BMC Genomics">
        <title>Genomics-driven discovery of the pneumocandin biosynthetic gene cluster in the fungus Glarea lozoyensis.</title>
        <authorList>
            <person name="Chen L."/>
            <person name="Yue Q."/>
            <person name="Zhang X."/>
            <person name="Xiang M."/>
            <person name="Wang C."/>
            <person name="Li S."/>
            <person name="Che Y."/>
            <person name="Ortiz-Lopez F.J."/>
            <person name="Bills G.F."/>
            <person name="Liu X."/>
            <person name="An Z."/>
        </authorList>
    </citation>
    <scope>NUCLEOTIDE SEQUENCE [LARGE SCALE GENOMIC DNA]</scope>
    <source>
        <strain evidence="2">ATCC 20868 / MF5171</strain>
    </source>
</reference>